<dbReference type="InterPro" id="IPR050330">
    <property type="entry name" value="Bact_OuterMem_StrucFunc"/>
</dbReference>
<feature type="compositionally biased region" description="Polar residues" evidence="5">
    <location>
        <begin position="1"/>
        <end position="10"/>
    </location>
</feature>
<dbReference type="PRINTS" id="PR01021">
    <property type="entry name" value="OMPADOMAIN"/>
</dbReference>
<keyword evidence="9" id="KW-1185">Reference proteome</keyword>
<proteinExistence type="predicted"/>
<evidence type="ECO:0000256" key="4">
    <source>
        <dbReference type="PROSITE-ProRule" id="PRU00473"/>
    </source>
</evidence>
<feature type="compositionally biased region" description="Polar residues" evidence="5">
    <location>
        <begin position="503"/>
        <end position="532"/>
    </location>
</feature>
<accession>A0ABX1LV79</accession>
<feature type="region of interest" description="Disordered" evidence="5">
    <location>
        <begin position="1"/>
        <end position="22"/>
    </location>
</feature>
<evidence type="ECO:0000313" key="8">
    <source>
        <dbReference type="EMBL" id="NMF57792.1"/>
    </source>
</evidence>
<sequence length="826" mass="91358">MLHENNSATNELEREVNGEEKKDEINNKLSSNLKDNLQGNLQSSLKGFQMPANLIAAEFGEVNVLRSQPSAKADELECRIDFTIAMEPQGRFAEGWRTGLALDASASMKRAYGRKVEARVDPELLTDYIKQGRLWAYMEDGEPTRKIQREAFAEIQERGYEINYTENILQPLVQDFTAYLAGSLDGTGKTSLIYWGCGKGDEIQVLGEFDADSCQGIAITGPASFKLGKTTKLLPAIAYFVDQYREAQRGMYIFLTDGRIDDLEKVKLYTKELALEIAVGKRNYLKLILIGIGNDVDRYQLQELDDFDTGLDIDLWDYKIASEMHNLTQIFAEVVNDNQIIAESGFIYDDAGNCVKTYTNGLPAKVDFAMRDDSQWFELEVGNQRIRQSVVLGAIAIAPLAKKQLFDFEIQAKESRNAALFGDATEEEQDSDEKTSHPWWKWLAAVFIGAAFIGTAIAFGILIKRSDDTKLQNLSTSTVNKETETNSSATNRANSQLANNVAKNNASKPNLNSSKPNDNGSSNSATKSQTLASSSNQQKSVSDSSTTSSNSSNKSQTSVSSNNQQLAKAFNDIQTTKVASSVMPSPNELLLDKSDSSNKSATSPVNNFVKMVGELAEKNSLNNFLKLSSTNSMNNSLKELNNSPSNLNNNLGKQPSDNSSNNAEKNIASKSINDSSKNSVSTNSSSSANNNSANSNARNSDRNISPSILPITNPDLEVTIFFPSDEAQLMPPEETKIDNFWSKIQGRRGIIQVSGHTDKTGDYAYNLDLSQARANEVVRLLRDRGLDNNYKITFEALSWLQPLRKNNTATDNAFNRRVVIQFKEQR</sequence>
<keyword evidence="3" id="KW-0998">Cell outer membrane</keyword>
<evidence type="ECO:0000313" key="9">
    <source>
        <dbReference type="Proteomes" id="UP000738376"/>
    </source>
</evidence>
<evidence type="ECO:0000256" key="2">
    <source>
        <dbReference type="ARBA" id="ARBA00023136"/>
    </source>
</evidence>
<feature type="compositionally biased region" description="Polar residues" evidence="5">
    <location>
        <begin position="652"/>
        <end position="672"/>
    </location>
</feature>
<feature type="transmembrane region" description="Helical" evidence="6">
    <location>
        <begin position="439"/>
        <end position="463"/>
    </location>
</feature>
<evidence type="ECO:0000256" key="3">
    <source>
        <dbReference type="ARBA" id="ARBA00023237"/>
    </source>
</evidence>
<dbReference type="InterPro" id="IPR006664">
    <property type="entry name" value="OMP_bac"/>
</dbReference>
<dbReference type="InterPro" id="IPR036465">
    <property type="entry name" value="vWFA_dom_sf"/>
</dbReference>
<dbReference type="SUPFAM" id="SSF53300">
    <property type="entry name" value="vWA-like"/>
    <property type="match status" value="1"/>
</dbReference>
<feature type="compositionally biased region" description="Low complexity" evidence="5">
    <location>
        <begin position="533"/>
        <end position="562"/>
    </location>
</feature>
<feature type="domain" description="OmpA-like" evidence="7">
    <location>
        <begin position="709"/>
        <end position="826"/>
    </location>
</feature>
<comment type="caution">
    <text evidence="8">The sequence shown here is derived from an EMBL/GenBank/DDBJ whole genome shotgun (WGS) entry which is preliminary data.</text>
</comment>
<keyword evidence="6" id="KW-0812">Transmembrane</keyword>
<dbReference type="EMBL" id="JAAVJL010000001">
    <property type="protein sequence ID" value="NMF57792.1"/>
    <property type="molecule type" value="Genomic_DNA"/>
</dbReference>
<dbReference type="PROSITE" id="PS51123">
    <property type="entry name" value="OMPA_2"/>
    <property type="match status" value="1"/>
</dbReference>
<feature type="region of interest" description="Disordered" evidence="5">
    <location>
        <begin position="503"/>
        <end position="562"/>
    </location>
</feature>
<protein>
    <submittedName>
        <fullName evidence="8">OmpA family protein</fullName>
    </submittedName>
</protein>
<organism evidence="8 9">
    <name type="scientific">Pseudanabaena yagii GIHE-NHR1</name>
    <dbReference type="NCBI Taxonomy" id="2722753"/>
    <lineage>
        <taxon>Bacteria</taxon>
        <taxon>Bacillati</taxon>
        <taxon>Cyanobacteriota</taxon>
        <taxon>Cyanophyceae</taxon>
        <taxon>Pseudanabaenales</taxon>
        <taxon>Pseudanabaenaceae</taxon>
        <taxon>Pseudanabaena</taxon>
        <taxon>Pseudanabaena yagii</taxon>
    </lineage>
</organism>
<dbReference type="RefSeq" id="WP_169362779.1">
    <property type="nucleotide sequence ID" value="NZ_JAAVJL010000001.1"/>
</dbReference>
<dbReference type="Gene3D" id="3.30.1330.60">
    <property type="entry name" value="OmpA-like domain"/>
    <property type="match status" value="1"/>
</dbReference>
<evidence type="ECO:0000256" key="1">
    <source>
        <dbReference type="ARBA" id="ARBA00004442"/>
    </source>
</evidence>
<keyword evidence="2 4" id="KW-0472">Membrane</keyword>
<feature type="region of interest" description="Disordered" evidence="5">
    <location>
        <begin position="635"/>
        <end position="708"/>
    </location>
</feature>
<reference evidence="8 9" key="1">
    <citation type="submission" date="2020-03" db="EMBL/GenBank/DDBJ databases">
        <title>Draft Genome Sequence of 2-Methylisoborneol Producing Pseudanabaena yagii Strain GIHE-NHR1 Isolated from North Han River in South Korea.</title>
        <authorList>
            <person name="Jeong J."/>
        </authorList>
    </citation>
    <scope>NUCLEOTIDE SEQUENCE [LARGE SCALE GENOMIC DNA]</scope>
    <source>
        <strain evidence="8 9">GIHE-NHR1</strain>
    </source>
</reference>
<dbReference type="PANTHER" id="PTHR30329:SF21">
    <property type="entry name" value="LIPOPROTEIN YIAD-RELATED"/>
    <property type="match status" value="1"/>
</dbReference>
<dbReference type="SUPFAM" id="SSF103088">
    <property type="entry name" value="OmpA-like"/>
    <property type="match status" value="1"/>
</dbReference>
<dbReference type="Proteomes" id="UP000738376">
    <property type="component" value="Unassembled WGS sequence"/>
</dbReference>
<evidence type="ECO:0000256" key="6">
    <source>
        <dbReference type="SAM" id="Phobius"/>
    </source>
</evidence>
<dbReference type="PANTHER" id="PTHR30329">
    <property type="entry name" value="STATOR ELEMENT OF FLAGELLAR MOTOR COMPLEX"/>
    <property type="match status" value="1"/>
</dbReference>
<dbReference type="Pfam" id="PF00691">
    <property type="entry name" value="OmpA"/>
    <property type="match status" value="1"/>
</dbReference>
<feature type="compositionally biased region" description="Low complexity" evidence="5">
    <location>
        <begin position="673"/>
        <end position="705"/>
    </location>
</feature>
<feature type="compositionally biased region" description="Low complexity" evidence="5">
    <location>
        <begin position="635"/>
        <end position="651"/>
    </location>
</feature>
<name>A0ABX1LV79_9CYAN</name>
<comment type="subcellular location">
    <subcellularLocation>
        <location evidence="1">Cell outer membrane</location>
    </subcellularLocation>
</comment>
<dbReference type="InterPro" id="IPR006665">
    <property type="entry name" value="OmpA-like"/>
</dbReference>
<gene>
    <name evidence="8" type="ORF">HC246_07115</name>
</gene>
<keyword evidence="6" id="KW-1133">Transmembrane helix</keyword>
<dbReference type="InterPro" id="IPR036737">
    <property type="entry name" value="OmpA-like_sf"/>
</dbReference>
<evidence type="ECO:0000256" key="5">
    <source>
        <dbReference type="SAM" id="MobiDB-lite"/>
    </source>
</evidence>
<dbReference type="CDD" id="cd07185">
    <property type="entry name" value="OmpA_C-like"/>
    <property type="match status" value="1"/>
</dbReference>
<evidence type="ECO:0000259" key="7">
    <source>
        <dbReference type="PROSITE" id="PS51123"/>
    </source>
</evidence>
<feature type="compositionally biased region" description="Basic and acidic residues" evidence="5">
    <location>
        <begin position="11"/>
        <end position="22"/>
    </location>
</feature>